<dbReference type="PANTHER" id="PTHR37423:SF2">
    <property type="entry name" value="MEMBRANE-BOUND LYTIC MUREIN TRANSGLYCOSYLASE C"/>
    <property type="match status" value="1"/>
</dbReference>
<dbReference type="EMBL" id="JAGSSV010000025">
    <property type="protein sequence ID" value="MBR7889956.1"/>
    <property type="molecule type" value="Genomic_DNA"/>
</dbReference>
<dbReference type="PANTHER" id="PTHR37423">
    <property type="entry name" value="SOLUBLE LYTIC MUREIN TRANSGLYCOSYLASE-RELATED"/>
    <property type="match status" value="1"/>
</dbReference>
<feature type="domain" description="Murein transglycosylase-C N-terminal" evidence="4">
    <location>
        <begin position="45"/>
        <end position="100"/>
    </location>
</feature>
<evidence type="ECO:0000256" key="2">
    <source>
        <dbReference type="SAM" id="SignalP"/>
    </source>
</evidence>
<dbReference type="InterPro" id="IPR024570">
    <property type="entry name" value="Murein_transglycosylaseC_N"/>
</dbReference>
<comment type="caution">
    <text evidence="5">The sequence shown here is derived from an EMBL/GenBank/DDBJ whole genome shotgun (WGS) entry which is preliminary data.</text>
</comment>
<evidence type="ECO:0000259" key="3">
    <source>
        <dbReference type="Pfam" id="PF01464"/>
    </source>
</evidence>
<dbReference type="SUPFAM" id="SSF53955">
    <property type="entry name" value="Lysozyme-like"/>
    <property type="match status" value="1"/>
</dbReference>
<name>A0ABS5HE71_9GAMM</name>
<evidence type="ECO:0000313" key="5">
    <source>
        <dbReference type="EMBL" id="MBR7889956.1"/>
    </source>
</evidence>
<evidence type="ECO:0000256" key="1">
    <source>
        <dbReference type="ARBA" id="ARBA00007734"/>
    </source>
</evidence>
<dbReference type="InterPro" id="IPR023346">
    <property type="entry name" value="Lysozyme-like_dom_sf"/>
</dbReference>
<dbReference type="PROSITE" id="PS00922">
    <property type="entry name" value="TRANSGLYCOSYLASE"/>
    <property type="match status" value="1"/>
</dbReference>
<gene>
    <name evidence="5" type="ORF">J9B83_13640</name>
</gene>
<keyword evidence="6" id="KW-1185">Reference proteome</keyword>
<dbReference type="Proteomes" id="UP000679722">
    <property type="component" value="Unassembled WGS sequence"/>
</dbReference>
<comment type="similarity">
    <text evidence="1">Belongs to the transglycosylase Slt family.</text>
</comment>
<feature type="chain" id="PRO_5047526972" evidence="2">
    <location>
        <begin position="22"/>
        <end position="364"/>
    </location>
</feature>
<feature type="signal peptide" evidence="2">
    <location>
        <begin position="1"/>
        <end position="21"/>
    </location>
</feature>
<organism evidence="5 6">
    <name type="scientific">Marinomonas vulgaris</name>
    <dbReference type="NCBI Taxonomy" id="2823372"/>
    <lineage>
        <taxon>Bacteria</taxon>
        <taxon>Pseudomonadati</taxon>
        <taxon>Pseudomonadota</taxon>
        <taxon>Gammaproteobacteria</taxon>
        <taxon>Oceanospirillales</taxon>
        <taxon>Oceanospirillaceae</taxon>
        <taxon>Marinomonas</taxon>
    </lineage>
</organism>
<dbReference type="RefSeq" id="WP_211537380.1">
    <property type="nucleotide sequence ID" value="NZ_JAGSSV010000025.1"/>
</dbReference>
<evidence type="ECO:0000259" key="4">
    <source>
        <dbReference type="Pfam" id="PF11873"/>
    </source>
</evidence>
<evidence type="ECO:0000313" key="6">
    <source>
        <dbReference type="Proteomes" id="UP000679722"/>
    </source>
</evidence>
<dbReference type="InterPro" id="IPR000189">
    <property type="entry name" value="Transglyc_AS"/>
</dbReference>
<protein>
    <submittedName>
        <fullName evidence="5">DUF3393 domain-containing protein</fullName>
    </submittedName>
</protein>
<dbReference type="Pfam" id="PF11873">
    <property type="entry name" value="Mltc_N"/>
    <property type="match status" value="1"/>
</dbReference>
<dbReference type="InterPro" id="IPR008258">
    <property type="entry name" value="Transglycosylase_SLT_dom_1"/>
</dbReference>
<dbReference type="CDD" id="cd16893">
    <property type="entry name" value="LT_MltC_MltE"/>
    <property type="match status" value="1"/>
</dbReference>
<reference evidence="6" key="1">
    <citation type="submission" date="2023-07" db="EMBL/GenBank/DDBJ databases">
        <title>Marinomonas vulgaris A79, complete genome.</title>
        <authorList>
            <person name="Ying J.-J."/>
        </authorList>
    </citation>
    <scope>NUCLEOTIDE SEQUENCE [LARGE SCALE GENOMIC DNA]</scope>
    <source>
        <strain evidence="6">A79</strain>
    </source>
</reference>
<sequence>MKTTSKFAVLLLCLSVLQVNALSYDEWKASKQASYKEYQVQYKARYAAFKNKVLMKWGDKTTLSSQHQYVTYTDDLDQRTVLDYKNNEIVIESLSAQSPDVEKALLVLQSTTVNQALQKDPILTNVNIAQQSGSLLGSISDLESLDTLVKSGKAETDTAKVKESATDKRISRVRINLPDNVYVKRAEPFLPTASAMSQKHDVDSNLILAIAQTESSFNPLAQSPIPAFGLMQIVPSSAGLDVNQALNNKDQSPQASVLFQPEENIDFGAGYLHLLNTRYLKNIKDERSRLYCIIAAYNTGAGNVASVFHPQGRKVINPAVAVINKLTPEEVYQRLVKELPYKETQMYLQKVTKALAQYQAANPV</sequence>
<dbReference type="Pfam" id="PF01464">
    <property type="entry name" value="SLT"/>
    <property type="match status" value="1"/>
</dbReference>
<keyword evidence="2" id="KW-0732">Signal</keyword>
<proteinExistence type="inferred from homology"/>
<dbReference type="Gene3D" id="1.10.530.10">
    <property type="match status" value="1"/>
</dbReference>
<feature type="domain" description="Transglycosylase SLT" evidence="3">
    <location>
        <begin position="195"/>
        <end position="314"/>
    </location>
</feature>
<accession>A0ABS5HE71</accession>